<name>A0ABX5EHK0_9MICO</name>
<dbReference type="Gene3D" id="3.75.10.10">
    <property type="entry name" value="L-arginine/glycine Amidinotransferase, Chain A"/>
    <property type="match status" value="1"/>
</dbReference>
<evidence type="ECO:0000313" key="2">
    <source>
        <dbReference type="Proteomes" id="UP000239895"/>
    </source>
</evidence>
<organism evidence="1 2">
    <name type="scientific">Isoptericola halotolerans</name>
    <dbReference type="NCBI Taxonomy" id="300560"/>
    <lineage>
        <taxon>Bacteria</taxon>
        <taxon>Bacillati</taxon>
        <taxon>Actinomycetota</taxon>
        <taxon>Actinomycetes</taxon>
        <taxon>Micrococcales</taxon>
        <taxon>Promicromonosporaceae</taxon>
        <taxon>Isoptericola</taxon>
    </lineage>
</organism>
<gene>
    <name evidence="1" type="ORF">BCL65_102115</name>
</gene>
<keyword evidence="2" id="KW-1185">Reference proteome</keyword>
<reference evidence="1 2" key="1">
    <citation type="submission" date="2018-03" db="EMBL/GenBank/DDBJ databases">
        <title>Comparative analysis of microorganisms from saline springs in Andes Mountain Range, Colombia.</title>
        <authorList>
            <person name="Rubin E."/>
        </authorList>
    </citation>
    <scope>NUCLEOTIDE SEQUENCE [LARGE SCALE GENOMIC DNA]</scope>
    <source>
        <strain evidence="1 2">CG 23</strain>
    </source>
</reference>
<dbReference type="NCBIfam" id="NF045659">
    <property type="entry name" value="DiMArgaseDdahMtb"/>
    <property type="match status" value="1"/>
</dbReference>
<dbReference type="EMBL" id="PVTX01000002">
    <property type="protein sequence ID" value="PRZ08573.1"/>
    <property type="molecule type" value="Genomic_DNA"/>
</dbReference>
<sequence length="336" mass="35670">MDAQDSERSGQRLAPYRRRMTLITPSAAPAAPAPLPETTATHRTATPRHFLMCPPVHFDVVYAINPWMDVTVPVDAGYAVVQWQALKAAYESHGHTVDVISPVPGLPDMVYAANGGVVVGGKALAARFTFPERQPEGVAYEAWLRDAGPARGLTSLGQAAERNEGEGDLLWDGEVMLAGTGFRTTRGAHAEVAEKLGVEVLTLELVDPRFYHLDTALTVLSTAGSGPDGGPRAEIAYFPAAFTPESQAVLRERYPDAIEATEADAAVLGLNAVSDGRHVFLTDRATGMHAALRERGFEPVGIDLSELLKGGGSVKCCTLELRPAPSAAVPTPAKEA</sequence>
<proteinExistence type="predicted"/>
<dbReference type="PANTHER" id="PTHR47271:SF2">
    <property type="entry name" value="ARGININE DEIMINASE"/>
    <property type="match status" value="1"/>
</dbReference>
<dbReference type="Proteomes" id="UP000239895">
    <property type="component" value="Unassembled WGS sequence"/>
</dbReference>
<dbReference type="PANTHER" id="PTHR47271">
    <property type="entry name" value="ARGININE DEIMINASE"/>
    <property type="match status" value="1"/>
</dbReference>
<accession>A0ABX5EHK0</accession>
<dbReference type="SUPFAM" id="SSF55909">
    <property type="entry name" value="Pentein"/>
    <property type="match status" value="1"/>
</dbReference>
<evidence type="ECO:0000313" key="1">
    <source>
        <dbReference type="EMBL" id="PRZ08573.1"/>
    </source>
</evidence>
<comment type="caution">
    <text evidence="1">The sequence shown here is derived from an EMBL/GenBank/DDBJ whole genome shotgun (WGS) entry which is preliminary data.</text>
</comment>
<protein>
    <submittedName>
        <fullName evidence="1">N-dimethylarginine dimethylaminohydrolase</fullName>
    </submittedName>
</protein>